<dbReference type="AlphaFoldDB" id="A0A383W8Q9"/>
<gene>
    <name evidence="2" type="ORF">BQ4739_LOCUS14273</name>
</gene>
<reference evidence="2 3" key="1">
    <citation type="submission" date="2016-10" db="EMBL/GenBank/DDBJ databases">
        <authorList>
            <person name="Cai Z."/>
        </authorList>
    </citation>
    <scope>NUCLEOTIDE SEQUENCE [LARGE SCALE GENOMIC DNA]</scope>
</reference>
<protein>
    <submittedName>
        <fullName evidence="2">Uncharacterized protein</fullName>
    </submittedName>
</protein>
<proteinExistence type="predicted"/>
<keyword evidence="3" id="KW-1185">Reference proteome</keyword>
<sequence length="407" mass="43546">MFGRSTISAAAVVAILRSMPKTLSRINLQLPSHAGHPLLRHDCSMIRAELAALPNLQSISIAGPGVAARLPYGPIPSTTFSQLTSIRLATIIDSPGELAQLLRGFPASLPQLRLDVDTNQLDWILQLQQGVQMAHLTALTTLRVTGKRFVIGEESTLPPNLINLTVPWVMHERPLMQLSRLQRLDLHSIDHLRPDGFAGIAQCLTQLTHMNIDMLYIADEDAPQVIAALTALPLKSLGVASHGPPQGGAGFGISGPAALGALLGQLTSLTSLTLQLGAYAVADVAASLAGLTGLRELMLSVAAVRMLSIRRPRLVGDVEDSESLAEAIVGLEQLRLLSASARWFGNGYAEGDQPHPIMRLQTATQLTRLDLFELESDSEMQTPDWKALLGSLPNVQMGGELAALKGQ</sequence>
<organism evidence="2 3">
    <name type="scientific">Tetradesmus obliquus</name>
    <name type="common">Green alga</name>
    <name type="synonym">Acutodesmus obliquus</name>
    <dbReference type="NCBI Taxonomy" id="3088"/>
    <lineage>
        <taxon>Eukaryota</taxon>
        <taxon>Viridiplantae</taxon>
        <taxon>Chlorophyta</taxon>
        <taxon>core chlorophytes</taxon>
        <taxon>Chlorophyceae</taxon>
        <taxon>CS clade</taxon>
        <taxon>Sphaeropleales</taxon>
        <taxon>Scenedesmaceae</taxon>
        <taxon>Tetradesmus</taxon>
    </lineage>
</organism>
<accession>A0A383W8Q9</accession>
<evidence type="ECO:0000313" key="2">
    <source>
        <dbReference type="EMBL" id="SZX74018.1"/>
    </source>
</evidence>
<comment type="subcellular location">
    <subcellularLocation>
        <location evidence="1">Cytoplasm</location>
        <location evidence="1">Cytoskeleton</location>
        <location evidence="1">Cilium axoneme</location>
    </subcellularLocation>
</comment>
<dbReference type="Proteomes" id="UP000256970">
    <property type="component" value="Unassembled WGS sequence"/>
</dbReference>
<evidence type="ECO:0000313" key="3">
    <source>
        <dbReference type="Proteomes" id="UP000256970"/>
    </source>
</evidence>
<dbReference type="InterPro" id="IPR032675">
    <property type="entry name" value="LRR_dom_sf"/>
</dbReference>
<dbReference type="SUPFAM" id="SSF52047">
    <property type="entry name" value="RNI-like"/>
    <property type="match status" value="1"/>
</dbReference>
<dbReference type="Gene3D" id="3.80.10.10">
    <property type="entry name" value="Ribonuclease Inhibitor"/>
    <property type="match status" value="1"/>
</dbReference>
<dbReference type="EMBL" id="FNXT01001203">
    <property type="protein sequence ID" value="SZX74018.1"/>
    <property type="molecule type" value="Genomic_DNA"/>
</dbReference>
<name>A0A383W8Q9_TETOB</name>
<evidence type="ECO:0000256" key="1">
    <source>
        <dbReference type="ARBA" id="ARBA00004430"/>
    </source>
</evidence>
<dbReference type="GO" id="GO:0005930">
    <property type="term" value="C:axoneme"/>
    <property type="evidence" value="ECO:0007669"/>
    <property type="project" value="UniProtKB-SubCell"/>
</dbReference>